<dbReference type="AlphaFoldDB" id="A0A2R6XBF8"/>
<sequence>MASKLASFWNHPAGPKTIFFWAPAMKWGISFINILDFQKPPEMISFNQQAALTTSAVIWCRYSVVIVPKNYNLAAVNMLMAATGIYQMQRKIRHDNAMSEGPKIKR</sequence>
<evidence type="ECO:0000256" key="6">
    <source>
        <dbReference type="ARBA" id="ARBA00022989"/>
    </source>
</evidence>
<evidence type="ECO:0000313" key="10">
    <source>
        <dbReference type="EMBL" id="PTQ43451.1"/>
    </source>
</evidence>
<dbReference type="EMBL" id="KZ772697">
    <property type="protein sequence ID" value="PTQ43450.1"/>
    <property type="molecule type" value="Genomic_DNA"/>
</dbReference>
<dbReference type="OrthoDB" id="869189at2759"/>
<evidence type="ECO:0000256" key="7">
    <source>
        <dbReference type="ARBA" id="ARBA00023128"/>
    </source>
</evidence>
<keyword evidence="11" id="KW-1185">Reference proteome</keyword>
<accession>A0A2R6XBF8</accession>
<organism evidence="10 11">
    <name type="scientific">Marchantia polymorpha</name>
    <name type="common">Common liverwort</name>
    <name type="synonym">Marchantia aquatica</name>
    <dbReference type="NCBI Taxonomy" id="3197"/>
    <lineage>
        <taxon>Eukaryota</taxon>
        <taxon>Viridiplantae</taxon>
        <taxon>Streptophyta</taxon>
        <taxon>Embryophyta</taxon>
        <taxon>Marchantiophyta</taxon>
        <taxon>Marchantiopsida</taxon>
        <taxon>Marchantiidae</taxon>
        <taxon>Marchantiales</taxon>
        <taxon>Marchantiaceae</taxon>
        <taxon>Marchantia</taxon>
    </lineage>
</organism>
<dbReference type="PANTHER" id="PTHR14154">
    <property type="entry name" value="UPF0041 BRAIN PROTEIN 44-RELATED"/>
    <property type="match status" value="1"/>
</dbReference>
<evidence type="ECO:0000256" key="5">
    <source>
        <dbReference type="ARBA" id="ARBA00022792"/>
    </source>
</evidence>
<keyword evidence="3 9" id="KW-0813">Transport</keyword>
<evidence type="ECO:0000313" key="11">
    <source>
        <dbReference type="Proteomes" id="UP000244005"/>
    </source>
</evidence>
<keyword evidence="5 9" id="KW-0999">Mitochondrion inner membrane</keyword>
<protein>
    <recommendedName>
        <fullName evidence="9">Mitochondrial pyruvate carrier</fullName>
    </recommendedName>
</protein>
<proteinExistence type="inferred from homology"/>
<dbReference type="InterPro" id="IPR005336">
    <property type="entry name" value="MPC"/>
</dbReference>
<dbReference type="GO" id="GO:0006850">
    <property type="term" value="P:pyruvate import into mitochondria"/>
    <property type="evidence" value="ECO:0000318"/>
    <property type="project" value="GO_Central"/>
</dbReference>
<dbReference type="OMA" id="FQYELIH"/>
<keyword evidence="4" id="KW-0812">Transmembrane</keyword>
<evidence type="ECO:0000256" key="8">
    <source>
        <dbReference type="ARBA" id="ARBA00023136"/>
    </source>
</evidence>
<dbReference type="Pfam" id="PF03650">
    <property type="entry name" value="MPC"/>
    <property type="match status" value="1"/>
</dbReference>
<reference evidence="10" key="2">
    <citation type="submission" date="2017-12" db="EMBL/GenBank/DDBJ databases">
        <title>WGS assembly of Marchantia polymorpha.</title>
        <authorList>
            <person name="Bowman J.L."/>
            <person name="Kohchi T."/>
            <person name="Yamato K.T."/>
            <person name="Jenkins J."/>
            <person name="Shu S."/>
            <person name="Ishizaki K."/>
            <person name="Yamaoka S."/>
            <person name="Nishihama R."/>
            <person name="Nakamura Y."/>
            <person name="Berger F."/>
            <person name="Adam C."/>
            <person name="Aki S.S."/>
            <person name="Althoff F."/>
            <person name="Araki T."/>
            <person name="Arteaga-Vazquez M.A."/>
            <person name="Balasubrmanian S."/>
            <person name="Bauer D."/>
            <person name="Boehm C.R."/>
            <person name="Briginshaw L."/>
            <person name="Caballero-Perez J."/>
            <person name="Catarino B."/>
            <person name="Chen F."/>
            <person name="Chiyoda S."/>
            <person name="Chovatia M."/>
            <person name="Davies K.M."/>
            <person name="Delmans M."/>
            <person name="Demura T."/>
            <person name="Dierschke T."/>
            <person name="Dolan L."/>
            <person name="Dorantes-Acosta A.E."/>
            <person name="Eklund D.M."/>
            <person name="Florent S.N."/>
            <person name="Flores-Sandoval E."/>
            <person name="Fujiyama A."/>
            <person name="Fukuzawa H."/>
            <person name="Galik B."/>
            <person name="Grimanelli D."/>
            <person name="Grimwood J."/>
            <person name="Grossniklaus U."/>
            <person name="Hamada T."/>
            <person name="Haseloff J."/>
            <person name="Hetherington A.J."/>
            <person name="Higo A."/>
            <person name="Hirakawa Y."/>
            <person name="Hundley H.N."/>
            <person name="Ikeda Y."/>
            <person name="Inoue K."/>
            <person name="Inoue S."/>
            <person name="Ishida S."/>
            <person name="Jia Q."/>
            <person name="Kakita M."/>
            <person name="Kanazawa T."/>
            <person name="Kawai Y."/>
            <person name="Kawashima T."/>
            <person name="Kennedy M."/>
            <person name="Kinose K."/>
            <person name="Kinoshita T."/>
            <person name="Kohara Y."/>
            <person name="Koide E."/>
            <person name="Komatsu K."/>
            <person name="Kopischke S."/>
            <person name="Kubo M."/>
            <person name="Kyozuka J."/>
            <person name="Lagercrantz U."/>
            <person name="Lin S.S."/>
            <person name="Lindquist E."/>
            <person name="Lipzen A.M."/>
            <person name="Lu C."/>
            <person name="Luna E.D."/>
            <person name="Martienssen R.A."/>
            <person name="Minamino N."/>
            <person name="Mizutani M."/>
            <person name="Mizutani M."/>
            <person name="Mochizuki N."/>
            <person name="Monte I."/>
            <person name="Mosher R."/>
            <person name="Nagasaki H."/>
            <person name="Nakagami H."/>
            <person name="Naramoto S."/>
            <person name="Nishitani K."/>
            <person name="Ohtani M."/>
            <person name="Okamoto T."/>
            <person name="Okumura M."/>
            <person name="Phillips J."/>
            <person name="Pollak B."/>
            <person name="Reinders A."/>
            <person name="Roevekamp M."/>
            <person name="Sano R."/>
            <person name="Sawa S."/>
            <person name="Schmid M.W."/>
            <person name="Shirakawa M."/>
            <person name="Solano R."/>
            <person name="Spunde A."/>
            <person name="Suetsugu N."/>
            <person name="Sugano S."/>
            <person name="Sugiyama A."/>
            <person name="Sun R."/>
            <person name="Suzuki Y."/>
            <person name="Takenaka M."/>
            <person name="Takezawa D."/>
            <person name="Tomogane H."/>
            <person name="Tsuzuki M."/>
            <person name="Ueda T."/>
            <person name="Umeda M."/>
            <person name="Ward J.M."/>
            <person name="Watanabe Y."/>
            <person name="Yazaki K."/>
            <person name="Yokoyama R."/>
            <person name="Yoshitake Y."/>
            <person name="Yotsui I."/>
            <person name="Zachgo S."/>
            <person name="Schmutz J."/>
        </authorList>
    </citation>
    <scope>NUCLEOTIDE SEQUENCE [LARGE SCALE GENOMIC DNA]</scope>
    <source>
        <strain evidence="10">Tak-1</strain>
    </source>
</reference>
<dbReference type="EMBL" id="KZ772697">
    <property type="protein sequence ID" value="PTQ43451.1"/>
    <property type="molecule type" value="Genomic_DNA"/>
</dbReference>
<reference evidence="11" key="1">
    <citation type="journal article" date="2017" name="Cell">
        <title>Insights into land plant evolution garnered from the Marchantia polymorpha genome.</title>
        <authorList>
            <person name="Bowman J.L."/>
            <person name="Kohchi T."/>
            <person name="Yamato K.T."/>
            <person name="Jenkins J."/>
            <person name="Shu S."/>
            <person name="Ishizaki K."/>
            <person name="Yamaoka S."/>
            <person name="Nishihama R."/>
            <person name="Nakamura Y."/>
            <person name="Berger F."/>
            <person name="Adam C."/>
            <person name="Aki S.S."/>
            <person name="Althoff F."/>
            <person name="Araki T."/>
            <person name="Arteaga-Vazquez M.A."/>
            <person name="Balasubrmanian S."/>
            <person name="Barry K."/>
            <person name="Bauer D."/>
            <person name="Boehm C.R."/>
            <person name="Briginshaw L."/>
            <person name="Caballero-Perez J."/>
            <person name="Catarino B."/>
            <person name="Chen F."/>
            <person name="Chiyoda S."/>
            <person name="Chovatia M."/>
            <person name="Davies K.M."/>
            <person name="Delmans M."/>
            <person name="Demura T."/>
            <person name="Dierschke T."/>
            <person name="Dolan L."/>
            <person name="Dorantes-Acosta A.E."/>
            <person name="Eklund D.M."/>
            <person name="Florent S.N."/>
            <person name="Flores-Sandoval E."/>
            <person name="Fujiyama A."/>
            <person name="Fukuzawa H."/>
            <person name="Galik B."/>
            <person name="Grimanelli D."/>
            <person name="Grimwood J."/>
            <person name="Grossniklaus U."/>
            <person name="Hamada T."/>
            <person name="Haseloff J."/>
            <person name="Hetherington A.J."/>
            <person name="Higo A."/>
            <person name="Hirakawa Y."/>
            <person name="Hundley H.N."/>
            <person name="Ikeda Y."/>
            <person name="Inoue K."/>
            <person name="Inoue S.I."/>
            <person name="Ishida S."/>
            <person name="Jia Q."/>
            <person name="Kakita M."/>
            <person name="Kanazawa T."/>
            <person name="Kawai Y."/>
            <person name="Kawashima T."/>
            <person name="Kennedy M."/>
            <person name="Kinose K."/>
            <person name="Kinoshita T."/>
            <person name="Kohara Y."/>
            <person name="Koide E."/>
            <person name="Komatsu K."/>
            <person name="Kopischke S."/>
            <person name="Kubo M."/>
            <person name="Kyozuka J."/>
            <person name="Lagercrantz U."/>
            <person name="Lin S.S."/>
            <person name="Lindquist E."/>
            <person name="Lipzen A.M."/>
            <person name="Lu C.W."/>
            <person name="De Luna E."/>
            <person name="Martienssen R.A."/>
            <person name="Minamino N."/>
            <person name="Mizutani M."/>
            <person name="Mizutani M."/>
            <person name="Mochizuki N."/>
            <person name="Monte I."/>
            <person name="Mosher R."/>
            <person name="Nagasaki H."/>
            <person name="Nakagami H."/>
            <person name="Naramoto S."/>
            <person name="Nishitani K."/>
            <person name="Ohtani M."/>
            <person name="Okamoto T."/>
            <person name="Okumura M."/>
            <person name="Phillips J."/>
            <person name="Pollak B."/>
            <person name="Reinders A."/>
            <person name="Rovekamp M."/>
            <person name="Sano R."/>
            <person name="Sawa S."/>
            <person name="Schmid M.W."/>
            <person name="Shirakawa M."/>
            <person name="Solano R."/>
            <person name="Spunde A."/>
            <person name="Suetsugu N."/>
            <person name="Sugano S."/>
            <person name="Sugiyama A."/>
            <person name="Sun R."/>
            <person name="Suzuki Y."/>
            <person name="Takenaka M."/>
            <person name="Takezawa D."/>
            <person name="Tomogane H."/>
            <person name="Tsuzuki M."/>
            <person name="Ueda T."/>
            <person name="Umeda M."/>
            <person name="Ward J.M."/>
            <person name="Watanabe Y."/>
            <person name="Yazaki K."/>
            <person name="Yokoyama R."/>
            <person name="Yoshitake Y."/>
            <person name="Yotsui I."/>
            <person name="Zachgo S."/>
            <person name="Schmutz J."/>
        </authorList>
    </citation>
    <scope>NUCLEOTIDE SEQUENCE [LARGE SCALE GENOMIC DNA]</scope>
    <source>
        <strain evidence="11">Tak-1</strain>
    </source>
</reference>
<comment type="function">
    <text evidence="9">Mediates the uptake of pyruvate into mitochondria.</text>
</comment>
<evidence type="ECO:0000256" key="9">
    <source>
        <dbReference type="RuleBase" id="RU363100"/>
    </source>
</evidence>
<dbReference type="Proteomes" id="UP000244005">
    <property type="component" value="Unassembled WGS sequence"/>
</dbReference>
<name>A0A2R6XBF8_MARPO</name>
<dbReference type="Gramene" id="Mp2g25480.1">
    <property type="protein sequence ID" value="Mp2g25480.1.cds"/>
    <property type="gene ID" value="Mp2g25480"/>
</dbReference>
<keyword evidence="6" id="KW-1133">Transmembrane helix</keyword>
<comment type="subcellular location">
    <subcellularLocation>
        <location evidence="1 9">Mitochondrion inner membrane</location>
        <topology evidence="1 9">Multi-pass membrane protein</topology>
    </subcellularLocation>
</comment>
<evidence type="ECO:0000256" key="2">
    <source>
        <dbReference type="ARBA" id="ARBA00006416"/>
    </source>
</evidence>
<keyword evidence="8" id="KW-0472">Membrane</keyword>
<evidence type="ECO:0000256" key="4">
    <source>
        <dbReference type="ARBA" id="ARBA00022692"/>
    </source>
</evidence>
<dbReference type="GO" id="GO:0005743">
    <property type="term" value="C:mitochondrial inner membrane"/>
    <property type="evidence" value="ECO:0007669"/>
    <property type="project" value="UniProtKB-SubCell"/>
</dbReference>
<keyword evidence="7 9" id="KW-0496">Mitochondrion</keyword>
<gene>
    <name evidence="10" type="ORF">MARPO_0025s0130</name>
</gene>
<evidence type="ECO:0000256" key="3">
    <source>
        <dbReference type="ARBA" id="ARBA00022448"/>
    </source>
</evidence>
<evidence type="ECO:0000256" key="1">
    <source>
        <dbReference type="ARBA" id="ARBA00004448"/>
    </source>
</evidence>
<comment type="similarity">
    <text evidence="2 9">Belongs to the mitochondrial pyruvate carrier (MPC) (TC 2.A.105) family.</text>
</comment>